<gene>
    <name evidence="10" type="ORF">ACFSKK_03560</name>
</gene>
<feature type="transmembrane region" description="Helical" evidence="8">
    <location>
        <begin position="217"/>
        <end position="239"/>
    </location>
</feature>
<dbReference type="CDD" id="cd17474">
    <property type="entry name" value="MFS_YfmO_like"/>
    <property type="match status" value="1"/>
</dbReference>
<evidence type="ECO:0000256" key="5">
    <source>
        <dbReference type="ARBA" id="ARBA00022692"/>
    </source>
</evidence>
<reference evidence="11" key="1">
    <citation type="journal article" date="2019" name="Int. J. Syst. Evol. Microbiol.">
        <title>The Global Catalogue of Microorganisms (GCM) 10K type strain sequencing project: providing services to taxonomists for standard genome sequencing and annotation.</title>
        <authorList>
            <consortium name="The Broad Institute Genomics Platform"/>
            <consortium name="The Broad Institute Genome Sequencing Center for Infectious Disease"/>
            <person name="Wu L."/>
            <person name="Ma J."/>
        </authorList>
    </citation>
    <scope>NUCLEOTIDE SEQUENCE [LARGE SCALE GENOMIC DNA]</scope>
    <source>
        <strain evidence="11">CGMCC 1.15474</strain>
    </source>
</reference>
<feature type="domain" description="Major facilitator superfamily (MFS) profile" evidence="9">
    <location>
        <begin position="8"/>
        <end position="397"/>
    </location>
</feature>
<dbReference type="InterPro" id="IPR050189">
    <property type="entry name" value="MFS_Efflux_Transporters"/>
</dbReference>
<dbReference type="PROSITE" id="PS00217">
    <property type="entry name" value="SUGAR_TRANSPORT_2"/>
    <property type="match status" value="1"/>
</dbReference>
<dbReference type="InterPro" id="IPR020846">
    <property type="entry name" value="MFS_dom"/>
</dbReference>
<feature type="transmembrane region" description="Helical" evidence="8">
    <location>
        <begin position="282"/>
        <end position="301"/>
    </location>
</feature>
<dbReference type="Proteomes" id="UP001597318">
    <property type="component" value="Unassembled WGS sequence"/>
</dbReference>
<evidence type="ECO:0000256" key="4">
    <source>
        <dbReference type="ARBA" id="ARBA00022475"/>
    </source>
</evidence>
<comment type="similarity">
    <text evidence="2">Belongs to the major facilitator superfamily. TCR/Tet family.</text>
</comment>
<dbReference type="InterPro" id="IPR001958">
    <property type="entry name" value="Tet-R_TetA/multi-R_MdtG-like"/>
</dbReference>
<name>A0ABW5BVB0_9BACI</name>
<evidence type="ECO:0000256" key="1">
    <source>
        <dbReference type="ARBA" id="ARBA00004651"/>
    </source>
</evidence>
<feature type="transmembrane region" description="Helical" evidence="8">
    <location>
        <begin position="251"/>
        <end position="270"/>
    </location>
</feature>
<comment type="subcellular location">
    <subcellularLocation>
        <location evidence="1">Cell membrane</location>
        <topology evidence="1">Multi-pass membrane protein</topology>
    </subcellularLocation>
</comment>
<sequence>MGAPKKLDLLALSSVPLVMTLGNSMLIPVLPLISKKLNISAFQVSLIITVYSIVAIILIPIAGYLSDRFGRKIVMVPCLIIAGLGGAVSGWASWKIEDPYIWILIGRVLQGIGSAGAAPVVMPLVGDMFKSDEEISAGLGLTETANTAGKVLSPIIGAALAAFLWFLPFWFIPFFSLVSVLLVAFLVKVPKTKDKEVQTVKEFAHCVKGIFKENGKWLFAIFAVGCIIMFVLFGILFYLSDMLEKQYNINGVKKGLVLAIPLLALSVSSFISGKKIGQNKNLMKTVIIAGMGLVAISFIALRVQHTLIFLISFLVLTGIGIGITLPSLDALITEGIEKEERGTITSIYSAMRFIGVAAGPPVYSYLMSVSEHLVYYISAGSSVIAVMVVLLFIQVKDLEKDPKQMPKLA</sequence>
<keyword evidence="4" id="KW-1003">Cell membrane</keyword>
<keyword evidence="5 8" id="KW-0812">Transmembrane</keyword>
<dbReference type="PRINTS" id="PR01035">
    <property type="entry name" value="TCRTETA"/>
</dbReference>
<evidence type="ECO:0000256" key="3">
    <source>
        <dbReference type="ARBA" id="ARBA00022448"/>
    </source>
</evidence>
<evidence type="ECO:0000259" key="9">
    <source>
        <dbReference type="PROSITE" id="PS50850"/>
    </source>
</evidence>
<keyword evidence="3" id="KW-0813">Transport</keyword>
<feature type="transmembrane region" description="Helical" evidence="8">
    <location>
        <begin position="373"/>
        <end position="393"/>
    </location>
</feature>
<dbReference type="SUPFAM" id="SSF103473">
    <property type="entry name" value="MFS general substrate transporter"/>
    <property type="match status" value="1"/>
</dbReference>
<feature type="transmembrane region" description="Helical" evidence="8">
    <location>
        <begin position="307"/>
        <end position="328"/>
    </location>
</feature>
<dbReference type="PROSITE" id="PS50850">
    <property type="entry name" value="MFS"/>
    <property type="match status" value="1"/>
</dbReference>
<evidence type="ECO:0000256" key="6">
    <source>
        <dbReference type="ARBA" id="ARBA00022989"/>
    </source>
</evidence>
<dbReference type="RefSeq" id="WP_379050130.1">
    <property type="nucleotide sequence ID" value="NZ_JBHUIK010000001.1"/>
</dbReference>
<feature type="transmembrane region" description="Helical" evidence="8">
    <location>
        <begin position="39"/>
        <end position="61"/>
    </location>
</feature>
<dbReference type="InterPro" id="IPR036259">
    <property type="entry name" value="MFS_trans_sf"/>
</dbReference>
<evidence type="ECO:0000313" key="10">
    <source>
        <dbReference type="EMBL" id="MFD2212786.1"/>
    </source>
</evidence>
<evidence type="ECO:0000256" key="7">
    <source>
        <dbReference type="ARBA" id="ARBA00023136"/>
    </source>
</evidence>
<dbReference type="InterPro" id="IPR011701">
    <property type="entry name" value="MFS"/>
</dbReference>
<dbReference type="Pfam" id="PF07690">
    <property type="entry name" value="MFS_1"/>
    <property type="match status" value="2"/>
</dbReference>
<protein>
    <submittedName>
        <fullName evidence="10">MFS transporter</fullName>
    </submittedName>
</protein>
<accession>A0ABW5BVB0</accession>
<feature type="transmembrane region" description="Helical" evidence="8">
    <location>
        <begin position="100"/>
        <end position="126"/>
    </location>
</feature>
<feature type="transmembrane region" description="Helical" evidence="8">
    <location>
        <begin position="73"/>
        <end position="94"/>
    </location>
</feature>
<keyword evidence="11" id="KW-1185">Reference proteome</keyword>
<dbReference type="PANTHER" id="PTHR43124">
    <property type="entry name" value="PURINE EFFLUX PUMP PBUE"/>
    <property type="match status" value="1"/>
</dbReference>
<organism evidence="10 11">
    <name type="scientific">Metabacillus endolithicus</name>
    <dbReference type="NCBI Taxonomy" id="1535204"/>
    <lineage>
        <taxon>Bacteria</taxon>
        <taxon>Bacillati</taxon>
        <taxon>Bacillota</taxon>
        <taxon>Bacilli</taxon>
        <taxon>Bacillales</taxon>
        <taxon>Bacillaceae</taxon>
        <taxon>Metabacillus</taxon>
    </lineage>
</organism>
<proteinExistence type="inferred from homology"/>
<feature type="transmembrane region" description="Helical" evidence="8">
    <location>
        <begin position="9"/>
        <end position="33"/>
    </location>
</feature>
<dbReference type="Gene3D" id="1.20.1250.20">
    <property type="entry name" value="MFS general substrate transporter like domains"/>
    <property type="match status" value="1"/>
</dbReference>
<dbReference type="PANTHER" id="PTHR43124:SF3">
    <property type="entry name" value="CHLORAMPHENICOL EFFLUX PUMP RV0191"/>
    <property type="match status" value="1"/>
</dbReference>
<dbReference type="EMBL" id="JBHUIK010000001">
    <property type="protein sequence ID" value="MFD2212786.1"/>
    <property type="molecule type" value="Genomic_DNA"/>
</dbReference>
<comment type="caution">
    <text evidence="10">The sequence shown here is derived from an EMBL/GenBank/DDBJ whole genome shotgun (WGS) entry which is preliminary data.</text>
</comment>
<evidence type="ECO:0000313" key="11">
    <source>
        <dbReference type="Proteomes" id="UP001597318"/>
    </source>
</evidence>
<feature type="transmembrane region" description="Helical" evidence="8">
    <location>
        <begin position="171"/>
        <end position="189"/>
    </location>
</feature>
<keyword evidence="6 8" id="KW-1133">Transmembrane helix</keyword>
<keyword evidence="7 8" id="KW-0472">Membrane</keyword>
<evidence type="ECO:0000256" key="8">
    <source>
        <dbReference type="SAM" id="Phobius"/>
    </source>
</evidence>
<dbReference type="InterPro" id="IPR005829">
    <property type="entry name" value="Sugar_transporter_CS"/>
</dbReference>
<evidence type="ECO:0000256" key="2">
    <source>
        <dbReference type="ARBA" id="ARBA00007520"/>
    </source>
</evidence>